<proteinExistence type="predicted"/>
<name>A0A0B2BYC9_9SPHN</name>
<accession>A0A0B2BYC9</accession>
<evidence type="ECO:0000259" key="2">
    <source>
        <dbReference type="Pfam" id="PF13739"/>
    </source>
</evidence>
<dbReference type="Proteomes" id="UP000030988">
    <property type="component" value="Unassembled WGS sequence"/>
</dbReference>
<protein>
    <recommendedName>
        <fullName evidence="2">Deacetylase PdaC domain-containing protein</fullName>
    </recommendedName>
</protein>
<feature type="compositionally biased region" description="Low complexity" evidence="1">
    <location>
        <begin position="30"/>
        <end position="39"/>
    </location>
</feature>
<organism evidence="3 4">
    <name type="scientific">Croceibacterium mercuriale</name>
    <dbReference type="NCBI Taxonomy" id="1572751"/>
    <lineage>
        <taxon>Bacteria</taxon>
        <taxon>Pseudomonadati</taxon>
        <taxon>Pseudomonadota</taxon>
        <taxon>Alphaproteobacteria</taxon>
        <taxon>Sphingomonadales</taxon>
        <taxon>Erythrobacteraceae</taxon>
        <taxon>Croceibacterium</taxon>
    </lineage>
</organism>
<comment type="caution">
    <text evidence="3">The sequence shown here is derived from an EMBL/GenBank/DDBJ whole genome shotgun (WGS) entry which is preliminary data.</text>
</comment>
<feature type="domain" description="Deacetylase PdaC" evidence="2">
    <location>
        <begin position="65"/>
        <end position="154"/>
    </location>
</feature>
<dbReference type="AlphaFoldDB" id="A0A0B2BYC9"/>
<dbReference type="PROSITE" id="PS51257">
    <property type="entry name" value="PROKAR_LIPOPROTEIN"/>
    <property type="match status" value="1"/>
</dbReference>
<feature type="region of interest" description="Disordered" evidence="1">
    <location>
        <begin position="20"/>
        <end position="60"/>
    </location>
</feature>
<reference evidence="3 4" key="1">
    <citation type="submission" date="2014-11" db="EMBL/GenBank/DDBJ databases">
        <title>Draft genome sequence of Kirrobacter mercurialis.</title>
        <authorList>
            <person name="Coil D.A."/>
            <person name="Eisen J.A."/>
        </authorList>
    </citation>
    <scope>NUCLEOTIDE SEQUENCE [LARGE SCALE GENOMIC DNA]</scope>
    <source>
        <strain evidence="3 4">Coronado</strain>
    </source>
</reference>
<keyword evidence="4" id="KW-1185">Reference proteome</keyword>
<dbReference type="EMBL" id="JTDN01000001">
    <property type="protein sequence ID" value="KHL26459.1"/>
    <property type="molecule type" value="Genomic_DNA"/>
</dbReference>
<gene>
    <name evidence="3" type="ORF">PK98_08540</name>
</gene>
<evidence type="ECO:0000313" key="3">
    <source>
        <dbReference type="EMBL" id="KHL26459.1"/>
    </source>
</evidence>
<evidence type="ECO:0000256" key="1">
    <source>
        <dbReference type="SAM" id="MobiDB-lite"/>
    </source>
</evidence>
<dbReference type="STRING" id="1572751.PK98_08540"/>
<sequence>MRLVSLLACAAVMAGCTGPAGDEQERQAGTPAPEATAVATPPPAPEPTETPLAVRETGGARAVTEETDDYLFSYAYPAVAGSVAPLGDLLDRQLEERRTELATSAAQARREARADGFPYNKHSYQAEWKLVADIPGWLSLSNEFSTYSGGAHGIYGVSSLVWDKDAAEAMEAIELFTSPQALEDALGDRFCDGLNKQREERRGDPVDPEADDLFNKCPDIDELVVLVGSGSGRRFDRLTLYAGPYVAGPYAEGDFRVNLNVDRAVLQTVKPRYRDSFATRGRA</sequence>
<evidence type="ECO:0000313" key="4">
    <source>
        <dbReference type="Proteomes" id="UP000030988"/>
    </source>
</evidence>
<dbReference type="Pfam" id="PF13739">
    <property type="entry name" value="PdaC"/>
    <property type="match status" value="1"/>
</dbReference>
<dbReference type="InterPro" id="IPR025303">
    <property type="entry name" value="PdaC"/>
</dbReference>
<dbReference type="Gene3D" id="3.30.565.40">
    <property type="entry name" value="Fervidobacterium nodosum Rt17-B1 like"/>
    <property type="match status" value="1"/>
</dbReference>